<accession>A0A6J7CLN0</accession>
<sequence>MPSRNLANVSKTMASFTVYTTDPCPYCSRAKALLKARSIEFEEINLARDPDGRTELAEKTGLMTFPQIVVDGETLGGWTELEAADRSGRLAELIG</sequence>
<feature type="domain" description="Glutaredoxin" evidence="6">
    <location>
        <begin position="17"/>
        <end position="73"/>
    </location>
</feature>
<dbReference type="Pfam" id="PF00462">
    <property type="entry name" value="Glutaredoxin"/>
    <property type="match status" value="1"/>
</dbReference>
<dbReference type="SUPFAM" id="SSF52833">
    <property type="entry name" value="Thioredoxin-like"/>
    <property type="match status" value="1"/>
</dbReference>
<evidence type="ECO:0000256" key="5">
    <source>
        <dbReference type="ARBA" id="ARBA00023284"/>
    </source>
</evidence>
<gene>
    <name evidence="7" type="ORF">UFOPK3444_00011</name>
</gene>
<comment type="similarity">
    <text evidence="1">Belongs to the glutaredoxin family.</text>
</comment>
<evidence type="ECO:0000256" key="2">
    <source>
        <dbReference type="ARBA" id="ARBA00022448"/>
    </source>
</evidence>
<evidence type="ECO:0000256" key="4">
    <source>
        <dbReference type="ARBA" id="ARBA00023157"/>
    </source>
</evidence>
<reference evidence="7" key="1">
    <citation type="submission" date="2020-05" db="EMBL/GenBank/DDBJ databases">
        <authorList>
            <person name="Chiriac C."/>
            <person name="Salcher M."/>
            <person name="Ghai R."/>
            <person name="Kavagutti S V."/>
        </authorList>
    </citation>
    <scope>NUCLEOTIDE SEQUENCE</scope>
</reference>
<dbReference type="GO" id="GO:0005739">
    <property type="term" value="C:mitochondrion"/>
    <property type="evidence" value="ECO:0007669"/>
    <property type="project" value="TreeGrafter"/>
</dbReference>
<dbReference type="InterPro" id="IPR011767">
    <property type="entry name" value="GLR_AS"/>
</dbReference>
<evidence type="ECO:0000259" key="6">
    <source>
        <dbReference type="Pfam" id="PF00462"/>
    </source>
</evidence>
<dbReference type="PROSITE" id="PS00195">
    <property type="entry name" value="GLUTAREDOXIN_1"/>
    <property type="match status" value="1"/>
</dbReference>
<evidence type="ECO:0000313" key="7">
    <source>
        <dbReference type="EMBL" id="CAB4857995.1"/>
    </source>
</evidence>
<dbReference type="InterPro" id="IPR002109">
    <property type="entry name" value="Glutaredoxin"/>
</dbReference>
<dbReference type="PANTHER" id="PTHR46679">
    <property type="match status" value="1"/>
</dbReference>
<evidence type="ECO:0000256" key="1">
    <source>
        <dbReference type="ARBA" id="ARBA00007787"/>
    </source>
</evidence>
<dbReference type="Gene3D" id="3.40.30.10">
    <property type="entry name" value="Glutaredoxin"/>
    <property type="match status" value="1"/>
</dbReference>
<keyword evidence="4" id="KW-1015">Disulfide bond</keyword>
<organism evidence="7">
    <name type="scientific">freshwater metagenome</name>
    <dbReference type="NCBI Taxonomy" id="449393"/>
    <lineage>
        <taxon>unclassified sequences</taxon>
        <taxon>metagenomes</taxon>
        <taxon>ecological metagenomes</taxon>
    </lineage>
</organism>
<dbReference type="InterPro" id="IPR036249">
    <property type="entry name" value="Thioredoxin-like_sf"/>
</dbReference>
<dbReference type="PANTHER" id="PTHR46679:SF1">
    <property type="entry name" value="GLUTAREDOXIN-2, MITOCHONDRIAL"/>
    <property type="match status" value="1"/>
</dbReference>
<dbReference type="PRINTS" id="PR00160">
    <property type="entry name" value="GLUTAREDOXIN"/>
</dbReference>
<keyword evidence="5" id="KW-0676">Redox-active center</keyword>
<protein>
    <submittedName>
        <fullName evidence="7">Unannotated protein</fullName>
    </submittedName>
</protein>
<keyword evidence="2" id="KW-0813">Transport</keyword>
<dbReference type="GO" id="GO:0015035">
    <property type="term" value="F:protein-disulfide reductase activity"/>
    <property type="evidence" value="ECO:0007669"/>
    <property type="project" value="TreeGrafter"/>
</dbReference>
<keyword evidence="3" id="KW-0249">Electron transport</keyword>
<dbReference type="PROSITE" id="PS51354">
    <property type="entry name" value="GLUTAREDOXIN_2"/>
    <property type="match status" value="1"/>
</dbReference>
<dbReference type="EMBL" id="CAFBLU010000001">
    <property type="protein sequence ID" value="CAB4857995.1"/>
    <property type="molecule type" value="Genomic_DNA"/>
</dbReference>
<dbReference type="InterPro" id="IPR014025">
    <property type="entry name" value="Glutaredoxin_subgr"/>
</dbReference>
<dbReference type="AlphaFoldDB" id="A0A6J7CLN0"/>
<evidence type="ECO:0000256" key="3">
    <source>
        <dbReference type="ARBA" id="ARBA00022982"/>
    </source>
</evidence>
<proteinExistence type="inferred from homology"/>
<name>A0A6J7CLN0_9ZZZZ</name>